<evidence type="ECO:0000256" key="1">
    <source>
        <dbReference type="SAM" id="MobiDB-lite"/>
    </source>
</evidence>
<sequence length="75" mass="7739">MEGSLQFQGVAGETMRVPAARSGMTRPRSAGARTAFEQRKPCLVPDGRSGAAGGKPAQGVGYERSMADTRDGAIA</sequence>
<dbReference type="Proteomes" id="UP000237682">
    <property type="component" value="Unassembled WGS sequence"/>
</dbReference>
<comment type="caution">
    <text evidence="2">The sequence shown here is derived from an EMBL/GenBank/DDBJ whole genome shotgun (WGS) entry which is preliminary data.</text>
</comment>
<feature type="compositionally biased region" description="Basic and acidic residues" evidence="1">
    <location>
        <begin position="65"/>
        <end position="75"/>
    </location>
</feature>
<dbReference type="AlphaFoldDB" id="A0A2S9Q3W4"/>
<evidence type="ECO:0000313" key="2">
    <source>
        <dbReference type="EMBL" id="PRH83994.1"/>
    </source>
</evidence>
<name>A0A2S9Q3W4_9HYPH</name>
<gene>
    <name evidence="2" type="ORF">C5L14_29475</name>
</gene>
<proteinExistence type="predicted"/>
<evidence type="ECO:0000313" key="3">
    <source>
        <dbReference type="Proteomes" id="UP000237682"/>
    </source>
</evidence>
<feature type="region of interest" description="Disordered" evidence="1">
    <location>
        <begin position="1"/>
        <end position="75"/>
    </location>
</feature>
<keyword evidence="3" id="KW-1185">Reference proteome</keyword>
<organism evidence="2 3">
    <name type="scientific">Labrys okinawensis</name>
    <dbReference type="NCBI Taxonomy" id="346911"/>
    <lineage>
        <taxon>Bacteria</taxon>
        <taxon>Pseudomonadati</taxon>
        <taxon>Pseudomonadota</taxon>
        <taxon>Alphaproteobacteria</taxon>
        <taxon>Hyphomicrobiales</taxon>
        <taxon>Xanthobacteraceae</taxon>
        <taxon>Labrys</taxon>
    </lineage>
</organism>
<dbReference type="EMBL" id="PUEJ01000017">
    <property type="protein sequence ID" value="PRH83994.1"/>
    <property type="molecule type" value="Genomic_DNA"/>
</dbReference>
<reference evidence="2 3" key="1">
    <citation type="submission" date="2018-02" db="EMBL/GenBank/DDBJ databases">
        <title>Whole genome sequencing of endophytic bacterium.</title>
        <authorList>
            <person name="Eedara R."/>
            <person name="Podile A.R."/>
        </authorList>
    </citation>
    <scope>NUCLEOTIDE SEQUENCE [LARGE SCALE GENOMIC DNA]</scope>
    <source>
        <strain evidence="2 3">RP1T</strain>
    </source>
</reference>
<accession>A0A2S9Q3W4</accession>
<protein>
    <submittedName>
        <fullName evidence="2">Uncharacterized protein</fullName>
    </submittedName>
</protein>